<accession>A0A1T5B711</accession>
<dbReference type="AlphaFoldDB" id="A0A1T5B711"/>
<evidence type="ECO:0000313" key="2">
    <source>
        <dbReference type="Proteomes" id="UP000190897"/>
    </source>
</evidence>
<gene>
    <name evidence="1" type="ORF">SAMN05660293_00066</name>
</gene>
<protein>
    <submittedName>
        <fullName evidence="1">Uncharacterized protein</fullName>
    </submittedName>
</protein>
<dbReference type="EMBL" id="FUZA01000001">
    <property type="protein sequence ID" value="SKB43054.1"/>
    <property type="molecule type" value="Genomic_DNA"/>
</dbReference>
<proteinExistence type="predicted"/>
<reference evidence="2" key="1">
    <citation type="submission" date="2017-02" db="EMBL/GenBank/DDBJ databases">
        <authorList>
            <person name="Varghese N."/>
            <person name="Submissions S."/>
        </authorList>
    </citation>
    <scope>NUCLEOTIDE SEQUENCE [LARGE SCALE GENOMIC DNA]</scope>
    <source>
        <strain evidence="2">DSM 22270</strain>
    </source>
</reference>
<dbReference type="Gene3D" id="1.20.1600.10">
    <property type="entry name" value="Outer membrane efflux proteins (OEP)"/>
    <property type="match status" value="1"/>
</dbReference>
<organism evidence="1 2">
    <name type="scientific">Dyadobacter psychrophilus</name>
    <dbReference type="NCBI Taxonomy" id="651661"/>
    <lineage>
        <taxon>Bacteria</taxon>
        <taxon>Pseudomonadati</taxon>
        <taxon>Bacteroidota</taxon>
        <taxon>Cytophagia</taxon>
        <taxon>Cytophagales</taxon>
        <taxon>Spirosomataceae</taxon>
        <taxon>Dyadobacter</taxon>
    </lineage>
</organism>
<name>A0A1T5B711_9BACT</name>
<sequence length="92" mass="10600">MASINVLLMDRGYLYVGLYPITTADRLANSNYANYQQLVKAEKMRFSNGESSLFLINSRENKALEARQKLIDLKAKYFQNCLRPSMKCRIAD</sequence>
<evidence type="ECO:0000313" key="1">
    <source>
        <dbReference type="EMBL" id="SKB43054.1"/>
    </source>
</evidence>
<keyword evidence="2" id="KW-1185">Reference proteome</keyword>
<dbReference type="RefSeq" id="WP_170916534.1">
    <property type="nucleotide sequence ID" value="NZ_FUZA01000001.1"/>
</dbReference>
<dbReference type="STRING" id="651661.SAMN05660293_00066"/>
<dbReference type="Proteomes" id="UP000190897">
    <property type="component" value="Unassembled WGS sequence"/>
</dbReference>